<evidence type="ECO:0000313" key="2">
    <source>
        <dbReference type="Proteomes" id="UP001372338"/>
    </source>
</evidence>
<reference evidence="1 2" key="1">
    <citation type="submission" date="2024-01" db="EMBL/GenBank/DDBJ databases">
        <title>The genomes of 5 underutilized Papilionoideae crops provide insights into root nodulation and disease resistanc.</title>
        <authorList>
            <person name="Yuan L."/>
        </authorList>
    </citation>
    <scope>NUCLEOTIDE SEQUENCE [LARGE SCALE GENOMIC DNA]</scope>
    <source>
        <strain evidence="1">ZHUSHIDOU_FW_LH</strain>
        <tissue evidence="1">Leaf</tissue>
    </source>
</reference>
<sequence length="260" mass="28292">MSYLRIASYRLLPLFMEVPGLCEIRTEGIDLLAAQAPFQSQVILIPYDEGLGLRGRNSSHYWVDQLGDKGSSSIKEKEESFGTDSLTSPPAADRTRASIYSTALTVTEKTGTGCSYSSERGIFAFFLATRIGKVSVVIGAGLKKLTLTAVSDSITPEKIILRASRLRASSQAAYFVRGLTVDSIAQRSLVVLRADSGTVSISRGALTLAAFSFTTLSITTDFSSYGSKLSQVPSFPSCLFDRSLHFLHLKGELFYIKEKE</sequence>
<dbReference type="Proteomes" id="UP001372338">
    <property type="component" value="Unassembled WGS sequence"/>
</dbReference>
<name>A0AAN9HK24_CROPI</name>
<evidence type="ECO:0000313" key="1">
    <source>
        <dbReference type="EMBL" id="KAK7234135.1"/>
    </source>
</evidence>
<keyword evidence="2" id="KW-1185">Reference proteome</keyword>
<gene>
    <name evidence="1" type="ORF">RIF29_47160</name>
</gene>
<protein>
    <submittedName>
        <fullName evidence="1">Uncharacterized protein</fullName>
    </submittedName>
</protein>
<dbReference type="AlphaFoldDB" id="A0AAN9HK24"/>
<dbReference type="EMBL" id="JAYWIO010000071">
    <property type="protein sequence ID" value="KAK7234135.1"/>
    <property type="molecule type" value="Genomic_DNA"/>
</dbReference>
<comment type="caution">
    <text evidence="1">The sequence shown here is derived from an EMBL/GenBank/DDBJ whole genome shotgun (WGS) entry which is preliminary data.</text>
</comment>
<organism evidence="1 2">
    <name type="scientific">Crotalaria pallida</name>
    <name type="common">Smooth rattlebox</name>
    <name type="synonym">Crotalaria striata</name>
    <dbReference type="NCBI Taxonomy" id="3830"/>
    <lineage>
        <taxon>Eukaryota</taxon>
        <taxon>Viridiplantae</taxon>
        <taxon>Streptophyta</taxon>
        <taxon>Embryophyta</taxon>
        <taxon>Tracheophyta</taxon>
        <taxon>Spermatophyta</taxon>
        <taxon>Magnoliopsida</taxon>
        <taxon>eudicotyledons</taxon>
        <taxon>Gunneridae</taxon>
        <taxon>Pentapetalae</taxon>
        <taxon>rosids</taxon>
        <taxon>fabids</taxon>
        <taxon>Fabales</taxon>
        <taxon>Fabaceae</taxon>
        <taxon>Papilionoideae</taxon>
        <taxon>50 kb inversion clade</taxon>
        <taxon>genistoids sensu lato</taxon>
        <taxon>core genistoids</taxon>
        <taxon>Crotalarieae</taxon>
        <taxon>Crotalaria</taxon>
    </lineage>
</organism>
<proteinExistence type="predicted"/>
<accession>A0AAN9HK24</accession>